<accession>R4SL30</accession>
<dbReference type="PATRIC" id="fig|1156913.3.peg.1740"/>
<dbReference type="KEGG" id="aoi:AORI_1701"/>
<keyword evidence="3" id="KW-1185">Reference proteome</keyword>
<gene>
    <name evidence="2" type="ORF">AORI_1701</name>
</gene>
<protein>
    <submittedName>
        <fullName evidence="2">Uncharacterized protein</fullName>
    </submittedName>
</protein>
<name>R4SL30_9PSEU</name>
<dbReference type="AlphaFoldDB" id="R4SL30"/>
<proteinExistence type="predicted"/>
<feature type="region of interest" description="Disordered" evidence="1">
    <location>
        <begin position="1"/>
        <end position="30"/>
    </location>
</feature>
<sequence>MVGHGWPPPKASARPVTLRSGGSDVNQLTEWSGTAMVSREGTIPPAETGAGLVEPHCTGRPMRISVLLCTWAPPGRCGGWLAGTRVTPGFAGLMTIV</sequence>
<dbReference type="HOGENOM" id="CLU_2340667_0_0_11"/>
<dbReference type="EMBL" id="CP003410">
    <property type="protein sequence ID" value="AGM04289.1"/>
    <property type="molecule type" value="Genomic_DNA"/>
</dbReference>
<reference evidence="2 3" key="1">
    <citation type="journal article" date="2013" name="BMC Genomics">
        <title>ContigScape: a Cytoscape plugin facilitating microbial genome gap closing.</title>
        <authorList>
            <person name="Tang B."/>
            <person name="Wang Q."/>
            <person name="Yang M."/>
            <person name="Xie F."/>
            <person name="Zhu Y."/>
            <person name="Zhuo Y."/>
            <person name="Wang S."/>
            <person name="Gao H."/>
            <person name="Ding X."/>
            <person name="Zhang L."/>
            <person name="Zhao G."/>
            <person name="Zheng H."/>
        </authorList>
    </citation>
    <scope>NUCLEOTIDE SEQUENCE [LARGE SCALE GENOMIC DNA]</scope>
    <source>
        <strain evidence="2 3">HCCB10007</strain>
    </source>
</reference>
<evidence type="ECO:0000313" key="3">
    <source>
        <dbReference type="Proteomes" id="UP000013968"/>
    </source>
</evidence>
<feature type="compositionally biased region" description="Pro residues" evidence="1">
    <location>
        <begin position="1"/>
        <end position="10"/>
    </location>
</feature>
<evidence type="ECO:0000313" key="2">
    <source>
        <dbReference type="EMBL" id="AGM04289.1"/>
    </source>
</evidence>
<organism evidence="2 3">
    <name type="scientific">Amycolatopsis keratiniphila</name>
    <dbReference type="NCBI Taxonomy" id="129921"/>
    <lineage>
        <taxon>Bacteria</taxon>
        <taxon>Bacillati</taxon>
        <taxon>Actinomycetota</taxon>
        <taxon>Actinomycetes</taxon>
        <taxon>Pseudonocardiales</taxon>
        <taxon>Pseudonocardiaceae</taxon>
        <taxon>Amycolatopsis</taxon>
        <taxon>Amycolatopsis japonica group</taxon>
    </lineage>
</organism>
<dbReference type="Proteomes" id="UP000013968">
    <property type="component" value="Chromosome"/>
</dbReference>
<evidence type="ECO:0000256" key="1">
    <source>
        <dbReference type="SAM" id="MobiDB-lite"/>
    </source>
</evidence>